<evidence type="ECO:0000256" key="1">
    <source>
        <dbReference type="SAM" id="Phobius"/>
    </source>
</evidence>
<name>A0A3B7MKS6_9BACT</name>
<proteinExistence type="predicted"/>
<reference evidence="2 3" key="1">
    <citation type="submission" date="2018-09" db="EMBL/GenBank/DDBJ databases">
        <title>Genome sequencing of strain 6GH32-13.</title>
        <authorList>
            <person name="Weon H.-Y."/>
            <person name="Heo J."/>
            <person name="Kwon S.-W."/>
        </authorList>
    </citation>
    <scope>NUCLEOTIDE SEQUENCE [LARGE SCALE GENOMIC DNA]</scope>
    <source>
        <strain evidence="2 3">5GH32-13</strain>
    </source>
</reference>
<sequence length="452" mass="50202">MPAVNGQHESKESFYHLEICCRYVGEKYGNPATAEWTNRDYIRLSSILSHATGTQISPNTLKRIFGKLKTPERYYPQKATRDALASYAGYSDWENFLAQHPRPKQEEKELARQALAVVPQSTTISITPQPVAKKRGWPLAVALIAFAALLMWWLWLANKAVADIDPGDARLVCNNPEGENPHSAVFKLVLAENFAGIRDSFSIHFGDSRRPKKILPGVLLTHYYEVPGRYYARLVYNGKDIDTVAIYLQSKGWTATATVERDTMRVYPIISGSLFKGNKMTVNTQQLLQAGVDTNKTFFVDFVNAQPTAIDGDNFELTADVTTSPARAGVRCSQVKATVYGERARHTLFTIKPGCTSWVNLQFSELVKNGEEDDLAFLGSDLTAGGIIKLQVIHKQVSVWINNKKVFETVYQQPLGKLYGVNISFAGIGTVNKVLLKDLGTGTELKDGFSSP</sequence>
<organism evidence="2 3">
    <name type="scientific">Paraflavitalea soli</name>
    <dbReference type="NCBI Taxonomy" id="2315862"/>
    <lineage>
        <taxon>Bacteria</taxon>
        <taxon>Pseudomonadati</taxon>
        <taxon>Bacteroidota</taxon>
        <taxon>Chitinophagia</taxon>
        <taxon>Chitinophagales</taxon>
        <taxon>Chitinophagaceae</taxon>
        <taxon>Paraflavitalea</taxon>
    </lineage>
</organism>
<gene>
    <name evidence="2" type="ORF">D3H65_07825</name>
</gene>
<keyword evidence="3" id="KW-1185">Reference proteome</keyword>
<dbReference type="KEGG" id="pseg:D3H65_07825"/>
<evidence type="ECO:0000313" key="3">
    <source>
        <dbReference type="Proteomes" id="UP000263900"/>
    </source>
</evidence>
<dbReference type="RefSeq" id="WP_119049752.1">
    <property type="nucleotide sequence ID" value="NZ_CP032157.1"/>
</dbReference>
<dbReference type="Proteomes" id="UP000263900">
    <property type="component" value="Chromosome"/>
</dbReference>
<keyword evidence="1" id="KW-0472">Membrane</keyword>
<accession>A0A3B7MKS6</accession>
<feature type="transmembrane region" description="Helical" evidence="1">
    <location>
        <begin position="136"/>
        <end position="155"/>
    </location>
</feature>
<keyword evidence="1" id="KW-0812">Transmembrane</keyword>
<dbReference type="OrthoDB" id="639802at2"/>
<protein>
    <submittedName>
        <fullName evidence="2">Uncharacterized protein</fullName>
    </submittedName>
</protein>
<evidence type="ECO:0000313" key="2">
    <source>
        <dbReference type="EMBL" id="AXY73893.1"/>
    </source>
</evidence>
<dbReference type="EMBL" id="CP032157">
    <property type="protein sequence ID" value="AXY73893.1"/>
    <property type="molecule type" value="Genomic_DNA"/>
</dbReference>
<dbReference type="AlphaFoldDB" id="A0A3B7MKS6"/>
<keyword evidence="1" id="KW-1133">Transmembrane helix</keyword>